<evidence type="ECO:0000313" key="3">
    <source>
        <dbReference type="EMBL" id="SVC01240.1"/>
    </source>
</evidence>
<accession>A0A382INL8</accession>
<dbReference type="EMBL" id="UINC01068536">
    <property type="protein sequence ID" value="SVC01240.1"/>
    <property type="molecule type" value="Genomic_DNA"/>
</dbReference>
<dbReference type="Gene3D" id="3.30.1150.10">
    <property type="match status" value="1"/>
</dbReference>
<dbReference type="GO" id="GO:0055085">
    <property type="term" value="P:transmembrane transport"/>
    <property type="evidence" value="ECO:0007669"/>
    <property type="project" value="InterPro"/>
</dbReference>
<dbReference type="InterPro" id="IPR037682">
    <property type="entry name" value="TonB_C"/>
</dbReference>
<dbReference type="AlphaFoldDB" id="A0A382INL8"/>
<evidence type="ECO:0000259" key="2">
    <source>
        <dbReference type="PROSITE" id="PS52015"/>
    </source>
</evidence>
<feature type="domain" description="TonB C-terminal" evidence="2">
    <location>
        <begin position="156"/>
        <end position="249"/>
    </location>
</feature>
<protein>
    <recommendedName>
        <fullName evidence="2">TonB C-terminal domain-containing protein</fullName>
    </recommendedName>
</protein>
<reference evidence="3" key="1">
    <citation type="submission" date="2018-05" db="EMBL/GenBank/DDBJ databases">
        <authorList>
            <person name="Lanie J.A."/>
            <person name="Ng W.-L."/>
            <person name="Kazmierczak K.M."/>
            <person name="Andrzejewski T.M."/>
            <person name="Davidsen T.M."/>
            <person name="Wayne K.J."/>
            <person name="Tettelin H."/>
            <person name="Glass J.I."/>
            <person name="Rusch D."/>
            <person name="Podicherti R."/>
            <person name="Tsui H.-C.T."/>
            <person name="Winkler M.E."/>
        </authorList>
    </citation>
    <scope>NUCLEOTIDE SEQUENCE</scope>
</reference>
<name>A0A382INL8_9ZZZZ</name>
<dbReference type="Pfam" id="PF13103">
    <property type="entry name" value="TonB_2"/>
    <property type="match status" value="1"/>
</dbReference>
<evidence type="ECO:0000256" key="1">
    <source>
        <dbReference type="SAM" id="MobiDB-lite"/>
    </source>
</evidence>
<proteinExistence type="predicted"/>
<feature type="compositionally biased region" description="Polar residues" evidence="1">
    <location>
        <begin position="99"/>
        <end position="108"/>
    </location>
</feature>
<dbReference type="SUPFAM" id="SSF74653">
    <property type="entry name" value="TolA/TonB C-terminal domain"/>
    <property type="match status" value="1"/>
</dbReference>
<gene>
    <name evidence="3" type="ORF">METZ01_LOCUS254094</name>
</gene>
<feature type="compositionally biased region" description="Pro residues" evidence="1">
    <location>
        <begin position="58"/>
        <end position="71"/>
    </location>
</feature>
<organism evidence="3">
    <name type="scientific">marine metagenome</name>
    <dbReference type="NCBI Taxonomy" id="408172"/>
    <lineage>
        <taxon>unclassified sequences</taxon>
        <taxon>metagenomes</taxon>
        <taxon>ecological metagenomes</taxon>
    </lineage>
</organism>
<dbReference type="PROSITE" id="PS52015">
    <property type="entry name" value="TONB_CTD"/>
    <property type="match status" value="1"/>
</dbReference>
<sequence>MLAAVLLICTAFFVAKPEKIRPTLSMIAPDVLDNLLNPQRVAAPKPTPQPPVRRIVTPTPPRKVTPTPPRKVTPKKQSPELKPTKSKVTPKPKRKTIKIAQNTQTSKGATGRPKKNTHPKTPPVSAKQLNTIKSMRSQLSAAINVNVAGANAAAFTSYANLVVGVYRRAWEPLIPSELARSRIAKVSVTIRRDGRVLSNMIIRKTGDAALDRSVQRALDRVRTIGKSFPSGSKDSQRTFTLDFTPRIRG</sequence>
<feature type="compositionally biased region" description="Basic residues" evidence="1">
    <location>
        <begin position="84"/>
        <end position="97"/>
    </location>
</feature>
<feature type="region of interest" description="Disordered" evidence="1">
    <location>
        <begin position="40"/>
        <end position="125"/>
    </location>
</feature>